<evidence type="ECO:0000313" key="8">
    <source>
        <dbReference type="Proteomes" id="UP000550401"/>
    </source>
</evidence>
<feature type="binding site" evidence="6">
    <location>
        <position position="84"/>
    </location>
    <ligand>
        <name>S-adenosyl-L-methionine</name>
        <dbReference type="ChEBI" id="CHEBI:59789"/>
    </ligand>
</feature>
<evidence type="ECO:0000313" key="7">
    <source>
        <dbReference type="EMBL" id="MBA8887324.1"/>
    </source>
</evidence>
<keyword evidence="8" id="KW-1185">Reference proteome</keyword>
<comment type="similarity">
    <text evidence="6">Belongs to the methyltransferase superfamily. RNA methyltransferase RsmG family.</text>
</comment>
<dbReference type="PANTHER" id="PTHR31760:SF0">
    <property type="entry name" value="S-ADENOSYL-L-METHIONINE-DEPENDENT METHYLTRANSFERASES SUPERFAMILY PROTEIN"/>
    <property type="match status" value="1"/>
</dbReference>
<dbReference type="AlphaFoldDB" id="A0A839F4Y0"/>
<sequence>MSDRDPLRQRLGAGLAALRIDLPDVVVARLLDYLALLHRWNATYNLSAVRDPVEMVTRHLLDSLAIMPYVRGATLADLGTGAGLPGIPLAIVAPERAVTLVDSNGKKTRFLRAAVRELRLANVSVAEARVEAVRGRFDCITARAFATLADMLAWGGHLLAPGGRWLALKGRHPQDEIDALPPGFTVEAVEPLVVPGLEAERHVVIISGSGADGPDPQERVARA</sequence>
<feature type="binding site" evidence="6">
    <location>
        <begin position="130"/>
        <end position="131"/>
    </location>
    <ligand>
        <name>S-adenosyl-L-methionine</name>
        <dbReference type="ChEBI" id="CHEBI:59789"/>
    </ligand>
</feature>
<keyword evidence="4 6" id="KW-0808">Transferase</keyword>
<dbReference type="EMBL" id="JACGXL010000002">
    <property type="protein sequence ID" value="MBA8887324.1"/>
    <property type="molecule type" value="Genomic_DNA"/>
</dbReference>
<comment type="subcellular location">
    <subcellularLocation>
        <location evidence="6">Cytoplasm</location>
    </subcellularLocation>
</comment>
<evidence type="ECO:0000256" key="2">
    <source>
        <dbReference type="ARBA" id="ARBA00022552"/>
    </source>
</evidence>
<dbReference type="Gene3D" id="3.40.50.150">
    <property type="entry name" value="Vaccinia Virus protein VP39"/>
    <property type="match status" value="1"/>
</dbReference>
<comment type="function">
    <text evidence="6">Specifically methylates the N7 position of guanine in position 527 of 16S rRNA.</text>
</comment>
<keyword evidence="5 6" id="KW-0949">S-adenosyl-L-methionine</keyword>
<comment type="catalytic activity">
    <reaction evidence="6">
        <text>guanosine(527) in 16S rRNA + S-adenosyl-L-methionine = N(7)-methylguanosine(527) in 16S rRNA + S-adenosyl-L-homocysteine</text>
        <dbReference type="Rhea" id="RHEA:42732"/>
        <dbReference type="Rhea" id="RHEA-COMP:10209"/>
        <dbReference type="Rhea" id="RHEA-COMP:10210"/>
        <dbReference type="ChEBI" id="CHEBI:57856"/>
        <dbReference type="ChEBI" id="CHEBI:59789"/>
        <dbReference type="ChEBI" id="CHEBI:74269"/>
        <dbReference type="ChEBI" id="CHEBI:74480"/>
        <dbReference type="EC" id="2.1.1.170"/>
    </reaction>
</comment>
<dbReference type="CDD" id="cd02440">
    <property type="entry name" value="AdoMet_MTases"/>
    <property type="match status" value="1"/>
</dbReference>
<dbReference type="PANTHER" id="PTHR31760">
    <property type="entry name" value="S-ADENOSYL-L-METHIONINE-DEPENDENT METHYLTRANSFERASES SUPERFAMILY PROTEIN"/>
    <property type="match status" value="1"/>
</dbReference>
<dbReference type="EC" id="2.1.1.170" evidence="6"/>
<keyword evidence="1 6" id="KW-0963">Cytoplasm</keyword>
<dbReference type="Pfam" id="PF02527">
    <property type="entry name" value="GidB"/>
    <property type="match status" value="1"/>
</dbReference>
<reference evidence="7 8" key="1">
    <citation type="submission" date="2020-07" db="EMBL/GenBank/DDBJ databases">
        <title>Genomic Encyclopedia of Type Strains, Phase IV (KMG-V): Genome sequencing to study the core and pangenomes of soil and plant-associated prokaryotes.</title>
        <authorList>
            <person name="Whitman W."/>
        </authorList>
    </citation>
    <scope>NUCLEOTIDE SEQUENCE [LARGE SCALE GENOMIC DNA]</scope>
    <source>
        <strain evidence="7 8">RH2WT43</strain>
    </source>
</reference>
<comment type="caution">
    <text evidence="7">The sequence shown here is derived from an EMBL/GenBank/DDBJ whole genome shotgun (WGS) entry which is preliminary data.</text>
</comment>
<dbReference type="InterPro" id="IPR003682">
    <property type="entry name" value="rRNA_ssu_MeTfrase_G"/>
</dbReference>
<dbReference type="GO" id="GO:0070043">
    <property type="term" value="F:rRNA (guanine-N7-)-methyltransferase activity"/>
    <property type="evidence" value="ECO:0007669"/>
    <property type="project" value="UniProtKB-UniRule"/>
</dbReference>
<evidence type="ECO:0000256" key="1">
    <source>
        <dbReference type="ARBA" id="ARBA00022490"/>
    </source>
</evidence>
<evidence type="ECO:0000256" key="4">
    <source>
        <dbReference type="ARBA" id="ARBA00022679"/>
    </source>
</evidence>
<feature type="binding site" evidence="6">
    <location>
        <position position="79"/>
    </location>
    <ligand>
        <name>S-adenosyl-L-methionine</name>
        <dbReference type="ChEBI" id="CHEBI:59789"/>
    </ligand>
</feature>
<keyword evidence="3 6" id="KW-0489">Methyltransferase</keyword>
<dbReference type="RefSeq" id="WP_182530405.1">
    <property type="nucleotide sequence ID" value="NZ_JACGXL010000002.1"/>
</dbReference>
<name>A0A839F4Y0_9GAMM</name>
<keyword evidence="2 6" id="KW-0698">rRNA processing</keyword>
<feature type="binding site" evidence="6">
    <location>
        <position position="143"/>
    </location>
    <ligand>
        <name>S-adenosyl-L-methionine</name>
        <dbReference type="ChEBI" id="CHEBI:59789"/>
    </ligand>
</feature>
<dbReference type="GO" id="GO:0005829">
    <property type="term" value="C:cytosol"/>
    <property type="evidence" value="ECO:0007669"/>
    <property type="project" value="TreeGrafter"/>
</dbReference>
<accession>A0A839F4Y0</accession>
<dbReference type="NCBIfam" id="TIGR00138">
    <property type="entry name" value="rsmG_gidB"/>
    <property type="match status" value="1"/>
</dbReference>
<gene>
    <name evidence="6" type="primary">rsmG</name>
    <name evidence="7" type="ORF">FHW12_001538</name>
</gene>
<proteinExistence type="inferred from homology"/>
<dbReference type="PIRSF" id="PIRSF003078">
    <property type="entry name" value="GidB"/>
    <property type="match status" value="1"/>
</dbReference>
<dbReference type="Proteomes" id="UP000550401">
    <property type="component" value="Unassembled WGS sequence"/>
</dbReference>
<dbReference type="InterPro" id="IPR029063">
    <property type="entry name" value="SAM-dependent_MTases_sf"/>
</dbReference>
<evidence type="ECO:0000256" key="3">
    <source>
        <dbReference type="ARBA" id="ARBA00022603"/>
    </source>
</evidence>
<evidence type="ECO:0000256" key="6">
    <source>
        <dbReference type="HAMAP-Rule" id="MF_00074"/>
    </source>
</evidence>
<dbReference type="HAMAP" id="MF_00074">
    <property type="entry name" value="16SrRNA_methyltr_G"/>
    <property type="match status" value="1"/>
</dbReference>
<comment type="caution">
    <text evidence="6">Lacks conserved residue(s) required for the propagation of feature annotation.</text>
</comment>
<organism evidence="7 8">
    <name type="scientific">Dokdonella fugitiva</name>
    <dbReference type="NCBI Taxonomy" id="328517"/>
    <lineage>
        <taxon>Bacteria</taxon>
        <taxon>Pseudomonadati</taxon>
        <taxon>Pseudomonadota</taxon>
        <taxon>Gammaproteobacteria</taxon>
        <taxon>Lysobacterales</taxon>
        <taxon>Rhodanobacteraceae</taxon>
        <taxon>Dokdonella</taxon>
    </lineage>
</organism>
<protein>
    <recommendedName>
        <fullName evidence="6">Ribosomal RNA small subunit methyltransferase G</fullName>
        <ecNumber evidence="6">2.1.1.170</ecNumber>
    </recommendedName>
    <alternativeName>
        <fullName evidence="6">16S rRNA 7-methylguanosine methyltransferase</fullName>
        <shortName evidence="6">16S rRNA m7G methyltransferase</shortName>
    </alternativeName>
</protein>
<dbReference type="SUPFAM" id="SSF53335">
    <property type="entry name" value="S-adenosyl-L-methionine-dependent methyltransferases"/>
    <property type="match status" value="1"/>
</dbReference>
<evidence type="ECO:0000256" key="5">
    <source>
        <dbReference type="ARBA" id="ARBA00022691"/>
    </source>
</evidence>